<evidence type="ECO:0000256" key="1">
    <source>
        <dbReference type="SAM" id="MobiDB-lite"/>
    </source>
</evidence>
<comment type="caution">
    <text evidence="2">The sequence shown here is derived from an EMBL/GenBank/DDBJ whole genome shotgun (WGS) entry which is preliminary data.</text>
</comment>
<dbReference type="Gene3D" id="2.60.120.260">
    <property type="entry name" value="Galactose-binding domain-like"/>
    <property type="match status" value="1"/>
</dbReference>
<feature type="compositionally biased region" description="Polar residues" evidence="1">
    <location>
        <begin position="53"/>
        <end position="62"/>
    </location>
</feature>
<accession>A0ABP9VTA9</accession>
<evidence type="ECO:0000313" key="3">
    <source>
        <dbReference type="Proteomes" id="UP001416858"/>
    </source>
</evidence>
<organism evidence="2 3">
    <name type="scientific">Novipirellula caenicola</name>
    <dbReference type="NCBI Taxonomy" id="1536901"/>
    <lineage>
        <taxon>Bacteria</taxon>
        <taxon>Pseudomonadati</taxon>
        <taxon>Planctomycetota</taxon>
        <taxon>Planctomycetia</taxon>
        <taxon>Pirellulales</taxon>
        <taxon>Pirellulaceae</taxon>
        <taxon>Novipirellula</taxon>
    </lineage>
</organism>
<evidence type="ECO:0008006" key="4">
    <source>
        <dbReference type="Google" id="ProtNLM"/>
    </source>
</evidence>
<dbReference type="Proteomes" id="UP001416858">
    <property type="component" value="Unassembled WGS sequence"/>
</dbReference>
<feature type="region of interest" description="Disordered" evidence="1">
    <location>
        <begin position="894"/>
        <end position="928"/>
    </location>
</feature>
<feature type="compositionally biased region" description="Pro residues" evidence="1">
    <location>
        <begin position="912"/>
        <end position="927"/>
    </location>
</feature>
<sequence>MARQGSLCRQTPRFSLIFRASLHRCAFLTTLIWIGVLVATGGVSTVIAQDVGSQDASSQPTEFQDGEPGDPDADSMASTVSAASLGSPAIDNDRLDLNLQLDWTAETLHRWNIDVEVIDTEANQSNTAAKITELRNLCSDPTTCGFLHRSEKAASWHFHSAVAMNSGAAAFRVQAAKTAEVVVTIHASTADAPLASDAGGSAASSSTAPAASPSVTRIPITQLLSDPHSSSTGADGPGWTLQRTKNDSLRVWIDAAKGVSPSGLICEPNVELPLYVRSHAAQVPNEGELRLHSTMIRVADHHVVATKTSPISLDSDGNSEPILFQHVAPDEAGVYEVRFELEQGQNPLWSRWRRHSPPLARVNHVFTVLPAATSLDGQVNFEAWPTVSKIKPSEGSQWTVPTFFNTRNNPLIPTSLIKQDHPRSNAIDAGQKITIVPGGKTFESSLAKLRPGHPHYVTVRYPANRAIHVRLELTSDAATNDAATEHTATQYVLLDEKRASDRYREDQNQWRSQSFLYYPHGNDQLRLTNLDLDQDAAIESIEIKVGPQDFAVRSPTPQATSQLSTPVARSRMSMLNIEDFDWPSRLAGDEAQRLAKSDFSAAAISLHQLFVATERLQAYASVLGVNSICISANEGGKTLFPTAEFLPTPASAMAADHKRQTQWLDLILSLMDRSDFQVVVGIDPTMTMRHVQLHAQPQHSPAPLSHYTLIDPVVQQALYAWIQELLQHTNRHSCFAGITIPCSASHHTAAFDCTVPPSDAVLRQFAIAVGKPDATISDVQHWIRQDKQASLQKWAIQSNRNFYTSVSHLLGSKLCLLTELSQTHLASDSGLSLVDMTWPAAHSNLVPMTSHKHEGWTTLAQQIEDQQNASHYVSLLQPITGRVGLDMTPHRFASAASAGASNETVPSSSPSPLSPATPSPTTVPPRSLPATIIDRSLAPHLSLLIDRIDPRVVMIDHLSVGGSFPQNLRPILLAYNAAPSRPMKEFGSPDQASQTVQVRWGMENQHLVLSLTNHAPWPCEVDVISKKAIRWKEVGQSTDVTRHSADMLMCTVPLNAGQWKVIRSEQPQSSDALSTWVSRVHGDNQTIDKIKSDVTIVVERLGMLADSEPYAVLSNPGFEVVGGIGITGWMHAQYPEGAVQIDENEAIEGQRSLCLTTANAMATKTWLVSETITPPKTGRLAVSLACRSAASEVTTPHRVRVSVEGTQSGASFRHSEEVDVPRNGTWQPRKVLVEADKIDPMTMDSLRITIDSLSPGKLWIDDVHLHDFFPMNKERAELQSQAFLAVQGLQRGNLAPSARLLKNRWAQFLLNDTRVRPTPVIKEDAEEVAAPTGVAERIKGWLPKPIRF</sequence>
<proteinExistence type="predicted"/>
<protein>
    <recommendedName>
        <fullName evidence="4">Glycoside hydrolase family 42 N-terminal domain-containing protein</fullName>
    </recommendedName>
</protein>
<name>A0ABP9VTA9_9BACT</name>
<dbReference type="EMBL" id="BAABRO010000009">
    <property type="protein sequence ID" value="GAA5508396.1"/>
    <property type="molecule type" value="Genomic_DNA"/>
</dbReference>
<gene>
    <name evidence="2" type="ORF">Rcae01_03862</name>
</gene>
<evidence type="ECO:0000313" key="2">
    <source>
        <dbReference type="EMBL" id="GAA5508396.1"/>
    </source>
</evidence>
<feature type="region of interest" description="Disordered" evidence="1">
    <location>
        <begin position="194"/>
        <end position="215"/>
    </location>
</feature>
<keyword evidence="3" id="KW-1185">Reference proteome</keyword>
<reference evidence="2 3" key="1">
    <citation type="submission" date="2024-02" db="EMBL/GenBank/DDBJ databases">
        <title>Rhodopirellula caenicola NBRC 110016.</title>
        <authorList>
            <person name="Ichikawa N."/>
            <person name="Katano-Makiyama Y."/>
            <person name="Hidaka K."/>
        </authorList>
    </citation>
    <scope>NUCLEOTIDE SEQUENCE [LARGE SCALE GENOMIC DNA]</scope>
    <source>
        <strain evidence="2 3">NBRC 110016</strain>
    </source>
</reference>
<feature type="compositionally biased region" description="Acidic residues" evidence="1">
    <location>
        <begin position="64"/>
        <end position="73"/>
    </location>
</feature>
<feature type="region of interest" description="Disordered" evidence="1">
    <location>
        <begin position="53"/>
        <end position="77"/>
    </location>
</feature>
<feature type="compositionally biased region" description="Low complexity" evidence="1">
    <location>
        <begin position="194"/>
        <end position="214"/>
    </location>
</feature>